<dbReference type="Proteomes" id="UP000070700">
    <property type="component" value="Unassembled WGS sequence"/>
</dbReference>
<evidence type="ECO:0000313" key="2">
    <source>
        <dbReference type="EMBL" id="KUJ12433.1"/>
    </source>
</evidence>
<feature type="region of interest" description="Disordered" evidence="1">
    <location>
        <begin position="140"/>
        <end position="163"/>
    </location>
</feature>
<evidence type="ECO:0000256" key="1">
    <source>
        <dbReference type="SAM" id="MobiDB-lite"/>
    </source>
</evidence>
<feature type="compositionally biased region" description="Acidic residues" evidence="1">
    <location>
        <begin position="328"/>
        <end position="341"/>
    </location>
</feature>
<accession>A0A194WWT2</accession>
<reference evidence="2 3" key="1">
    <citation type="submission" date="2015-10" db="EMBL/GenBank/DDBJ databases">
        <title>Full genome of DAOMC 229536 Phialocephala scopiformis, a fungal endophyte of spruce producing the potent anti-insectan compound rugulosin.</title>
        <authorList>
            <consortium name="DOE Joint Genome Institute"/>
            <person name="Walker A.K."/>
            <person name="Frasz S.L."/>
            <person name="Seifert K.A."/>
            <person name="Miller J.D."/>
            <person name="Mondo S.J."/>
            <person name="Labutti K."/>
            <person name="Lipzen A."/>
            <person name="Dockter R."/>
            <person name="Kennedy M."/>
            <person name="Grigoriev I.V."/>
            <person name="Spatafora J.W."/>
        </authorList>
    </citation>
    <scope>NUCLEOTIDE SEQUENCE [LARGE SCALE GENOMIC DNA]</scope>
    <source>
        <strain evidence="2 3">CBS 120377</strain>
    </source>
</reference>
<proteinExistence type="predicted"/>
<feature type="compositionally biased region" description="Polar residues" evidence="1">
    <location>
        <begin position="151"/>
        <end position="163"/>
    </location>
</feature>
<dbReference type="InParanoid" id="A0A194WWT2"/>
<keyword evidence="3" id="KW-1185">Reference proteome</keyword>
<feature type="compositionally biased region" description="Basic residues" evidence="1">
    <location>
        <begin position="378"/>
        <end position="387"/>
    </location>
</feature>
<dbReference type="EMBL" id="KQ947424">
    <property type="protein sequence ID" value="KUJ12433.1"/>
    <property type="molecule type" value="Genomic_DNA"/>
</dbReference>
<dbReference type="RefSeq" id="XP_018066788.1">
    <property type="nucleotide sequence ID" value="XM_018221394.1"/>
</dbReference>
<organism evidence="2 3">
    <name type="scientific">Mollisia scopiformis</name>
    <name type="common">Conifer needle endophyte fungus</name>
    <name type="synonym">Phialocephala scopiformis</name>
    <dbReference type="NCBI Taxonomy" id="149040"/>
    <lineage>
        <taxon>Eukaryota</taxon>
        <taxon>Fungi</taxon>
        <taxon>Dikarya</taxon>
        <taxon>Ascomycota</taxon>
        <taxon>Pezizomycotina</taxon>
        <taxon>Leotiomycetes</taxon>
        <taxon>Helotiales</taxon>
        <taxon>Mollisiaceae</taxon>
        <taxon>Mollisia</taxon>
    </lineage>
</organism>
<name>A0A194WWT2_MOLSC</name>
<sequence length="387" mass="44064">MASSFTVKARQLALAEATHFKLQSLKKISAPISVSQIVESDSTTQIWRISKLKVKGCQHQQGSIKVAHHKNFKLLKQIAKIAPIPLKMPFDMKKILACFSEPSLLVKIDEQKPSDPDLFESLNARRIELGAESGTLRVPLPVSKRTPLPSSPTQVIVQSPNSKLSQSRADLNKLLEEKNRRTVSTPRTVPAIRRSRPYIPTEASKEEGKVKDIEKWTKKSEKAAQETLAYKQRFVRWMREELSQPKPLQAVMSSIPPQHQIYFGKKHVETAPGPAPKPAVQRINNQWNVTYRPRKPSPLSQVSSATNVAKVVRVQIDNRKIPTREHEDPEIEEESEQDTETEQEKMDADIYFTEDEEDQTTTTTKRRREQASSPPLSFRKKLRLDDD</sequence>
<dbReference type="GeneID" id="28831120"/>
<protein>
    <submittedName>
        <fullName evidence="2">Uncharacterized protein</fullName>
    </submittedName>
</protein>
<dbReference type="KEGG" id="psco:LY89DRAFT_756899"/>
<evidence type="ECO:0000313" key="3">
    <source>
        <dbReference type="Proteomes" id="UP000070700"/>
    </source>
</evidence>
<dbReference type="AlphaFoldDB" id="A0A194WWT2"/>
<gene>
    <name evidence="2" type="ORF">LY89DRAFT_756899</name>
</gene>
<feature type="region of interest" description="Disordered" evidence="1">
    <location>
        <begin position="319"/>
        <end position="387"/>
    </location>
</feature>